<dbReference type="EMBL" id="JAUCGM010000834">
    <property type="protein sequence ID" value="MDM8563729.1"/>
    <property type="molecule type" value="Genomic_DNA"/>
</dbReference>
<name>A0ABT7VVY2_9GAMM</name>
<protein>
    <submittedName>
        <fullName evidence="2">Helix-turn-helix transcriptional regulator</fullName>
    </submittedName>
</protein>
<evidence type="ECO:0000259" key="1">
    <source>
        <dbReference type="PROSITE" id="PS50943"/>
    </source>
</evidence>
<feature type="domain" description="HTH cro/C1-type" evidence="1">
    <location>
        <begin position="77"/>
        <end position="121"/>
    </location>
</feature>
<dbReference type="SUPFAM" id="SSF47413">
    <property type="entry name" value="lambda repressor-like DNA-binding domains"/>
    <property type="match status" value="1"/>
</dbReference>
<accession>A0ABT7VVY2</accession>
<dbReference type="PROSITE" id="PS50943">
    <property type="entry name" value="HTH_CROC1"/>
    <property type="match status" value="1"/>
</dbReference>
<dbReference type="Pfam" id="PF01381">
    <property type="entry name" value="HTH_3"/>
    <property type="match status" value="1"/>
</dbReference>
<comment type="caution">
    <text evidence="2">The sequence shown here is derived from an EMBL/GenBank/DDBJ whole genome shotgun (WGS) entry which is preliminary data.</text>
</comment>
<dbReference type="Gene3D" id="1.10.260.40">
    <property type="entry name" value="lambda repressor-like DNA-binding domains"/>
    <property type="match status" value="1"/>
</dbReference>
<sequence>MMFSGKVYKDGQFWLAEIPILDAITQGHTRKEAFEMALDIVKTLVNKEGFQVKLYEGKNGHFEIGSPDSNHLVSLLLQRKRQMSGLSLLQVADRLGSLSQDSYARYERGQIVPTIEKLAELLWAVSPKTDLVINDSMYSV</sequence>
<dbReference type="CDD" id="cd00093">
    <property type="entry name" value="HTH_XRE"/>
    <property type="match status" value="1"/>
</dbReference>
<proteinExistence type="predicted"/>
<dbReference type="InterPro" id="IPR001387">
    <property type="entry name" value="Cro/C1-type_HTH"/>
</dbReference>
<keyword evidence="3" id="KW-1185">Reference proteome</keyword>
<organism evidence="2 3">
    <name type="scientific">Candidatus Marithioploca araucensis</name>
    <dbReference type="NCBI Taxonomy" id="70273"/>
    <lineage>
        <taxon>Bacteria</taxon>
        <taxon>Pseudomonadati</taxon>
        <taxon>Pseudomonadota</taxon>
        <taxon>Gammaproteobacteria</taxon>
        <taxon>Thiotrichales</taxon>
        <taxon>Thiotrichaceae</taxon>
        <taxon>Candidatus Marithioploca</taxon>
    </lineage>
</organism>
<dbReference type="Proteomes" id="UP001171945">
    <property type="component" value="Unassembled WGS sequence"/>
</dbReference>
<evidence type="ECO:0000313" key="3">
    <source>
        <dbReference type="Proteomes" id="UP001171945"/>
    </source>
</evidence>
<reference evidence="2" key="1">
    <citation type="submission" date="2023-06" db="EMBL/GenBank/DDBJ databases">
        <title>Uncultivated large filamentous bacteria from sulfidic sediments reveal new species and different genomic features in energy metabolism and defense.</title>
        <authorList>
            <person name="Fonseca A."/>
        </authorList>
    </citation>
    <scope>NUCLEOTIDE SEQUENCE</scope>
    <source>
        <strain evidence="2">HSG4</strain>
    </source>
</reference>
<gene>
    <name evidence="2" type="ORF">QUF54_10285</name>
</gene>
<evidence type="ECO:0000313" key="2">
    <source>
        <dbReference type="EMBL" id="MDM8563729.1"/>
    </source>
</evidence>
<dbReference type="InterPro" id="IPR010982">
    <property type="entry name" value="Lambda_DNA-bd_dom_sf"/>
</dbReference>